<accession>A0A1M6KS49</accession>
<dbReference type="EMBL" id="FQZH01000005">
    <property type="protein sequence ID" value="SHJ61759.1"/>
    <property type="molecule type" value="Genomic_DNA"/>
</dbReference>
<dbReference type="AlphaFoldDB" id="A0A1M6KS49"/>
<dbReference type="Proteomes" id="UP000184232">
    <property type="component" value="Unassembled WGS sequence"/>
</dbReference>
<protein>
    <submittedName>
        <fullName evidence="2">Cytochrome oxidase maturation protein, cbb3-type</fullName>
    </submittedName>
</protein>
<keyword evidence="3" id="KW-1185">Reference proteome</keyword>
<keyword evidence="1" id="KW-1133">Transmembrane helix</keyword>
<dbReference type="RefSeq" id="WP_072785153.1">
    <property type="nucleotide sequence ID" value="NZ_CP045292.1"/>
</dbReference>
<dbReference type="Pfam" id="PF03597">
    <property type="entry name" value="FixS"/>
    <property type="match status" value="1"/>
</dbReference>
<keyword evidence="1" id="KW-0812">Transmembrane</keyword>
<dbReference type="NCBIfam" id="TIGR00847">
    <property type="entry name" value="ccoS"/>
    <property type="match status" value="1"/>
</dbReference>
<feature type="transmembrane region" description="Helical" evidence="1">
    <location>
        <begin position="6"/>
        <end position="26"/>
    </location>
</feature>
<evidence type="ECO:0000313" key="2">
    <source>
        <dbReference type="EMBL" id="SHJ61759.1"/>
    </source>
</evidence>
<keyword evidence="1" id="KW-0472">Membrane</keyword>
<dbReference type="InterPro" id="IPR004714">
    <property type="entry name" value="Cyt_oxidase_maturation_cbb3"/>
</dbReference>
<dbReference type="STRING" id="683124.SAMN05444337_2280"/>
<dbReference type="OrthoDB" id="9802763at2"/>
<evidence type="ECO:0000256" key="1">
    <source>
        <dbReference type="SAM" id="Phobius"/>
    </source>
</evidence>
<gene>
    <name evidence="2" type="ORF">SAMN05444337_2280</name>
</gene>
<evidence type="ECO:0000313" key="3">
    <source>
        <dbReference type="Proteomes" id="UP000184232"/>
    </source>
</evidence>
<organism evidence="2 3">
    <name type="scientific">Flavobacterium haoranii</name>
    <dbReference type="NCBI Taxonomy" id="683124"/>
    <lineage>
        <taxon>Bacteria</taxon>
        <taxon>Pseudomonadati</taxon>
        <taxon>Bacteroidota</taxon>
        <taxon>Flavobacteriia</taxon>
        <taxon>Flavobacteriales</taxon>
        <taxon>Flavobacteriaceae</taxon>
        <taxon>Flavobacterium</taxon>
    </lineage>
</organism>
<dbReference type="PANTHER" id="PTHR41532:SF1">
    <property type="entry name" value="FIXS PROTEIN"/>
    <property type="match status" value="1"/>
</dbReference>
<name>A0A1M6KS49_9FLAO</name>
<proteinExistence type="predicted"/>
<sequence length="65" mass="7426">MSVIYILITVSIVVAVIFLIAFINAVRTGQYDDDYTPSVRMLFDDEVKKNTNKLINTQTEKQKSI</sequence>
<dbReference type="PANTHER" id="PTHR41532">
    <property type="entry name" value="FIXS PROTEIN"/>
    <property type="match status" value="1"/>
</dbReference>
<reference evidence="3" key="1">
    <citation type="submission" date="2016-11" db="EMBL/GenBank/DDBJ databases">
        <authorList>
            <person name="Varghese N."/>
            <person name="Submissions S."/>
        </authorList>
    </citation>
    <scope>NUCLEOTIDE SEQUENCE [LARGE SCALE GENOMIC DNA]</scope>
    <source>
        <strain evidence="3">DSM 22807</strain>
    </source>
</reference>